<reference evidence="1 2" key="1">
    <citation type="submission" date="2021-10" db="EMBL/GenBank/DDBJ databases">
        <title>Anaerobic single-cell dispensing facilitates the cultivation of human gut bacteria.</title>
        <authorList>
            <person name="Afrizal A."/>
        </authorList>
    </citation>
    <scope>NUCLEOTIDE SEQUENCE [LARGE SCALE GENOMIC DNA]</scope>
    <source>
        <strain evidence="1 2">CLA-AA-H270</strain>
    </source>
</reference>
<accession>A0AAW4VZX7</accession>
<dbReference type="RefSeq" id="WP_227600535.1">
    <property type="nucleotide sequence ID" value="NZ_JAJEPX010000013.1"/>
</dbReference>
<dbReference type="NCBIfam" id="TIGR01630">
    <property type="entry name" value="psiM2_ORF9"/>
    <property type="match status" value="1"/>
</dbReference>
<dbReference type="AlphaFoldDB" id="A0AAW4VZX7"/>
<evidence type="ECO:0000313" key="2">
    <source>
        <dbReference type="Proteomes" id="UP001298753"/>
    </source>
</evidence>
<gene>
    <name evidence="1" type="primary">terL</name>
    <name evidence="1" type="ORF">LKD22_05960</name>
</gene>
<dbReference type="GeneID" id="98659902"/>
<protein>
    <submittedName>
        <fullName evidence="1">Phage terminase large subunit</fullName>
    </submittedName>
</protein>
<dbReference type="EMBL" id="JAJEPX010000013">
    <property type="protein sequence ID" value="MCC2176668.1"/>
    <property type="molecule type" value="Genomic_DNA"/>
</dbReference>
<name>A0AAW4VZX7_9FIRM</name>
<proteinExistence type="predicted"/>
<dbReference type="InterPro" id="IPR006517">
    <property type="entry name" value="Phage_terminase_lsu-like_C"/>
</dbReference>
<comment type="caution">
    <text evidence="1">The sequence shown here is derived from an EMBL/GenBank/DDBJ whole genome shotgun (WGS) entry which is preliminary data.</text>
</comment>
<sequence length="462" mass="53174">MVDPRIRRAARLELARRDFWSFCKLMAPDFYREDRPYLKTLCRRLQAFCESDRKVLVVNMPPRHGKSRTAVLLSQWLFGRDPSEQIMTGSYNETLSTTFARAVRDGIAEERFDPNRIVFSDIFPQTRIKYGEAAAGKWALEGQYASYLATSPGGTATGFGARKLILDDLIKKAEEAFNEGALDKQWQWFTDTMLSRTETGYKIVIIMTRWATGDLAGRALEHWPDAELITMKAMQDDGTMLCDAVLTREDYEDKVRTMSEEIASANYQQQPIDLKGRLYSSFKTYTDIPRDTNGRPLFTHIRSYTDTADTGADYLCSIIYGEYNHEAYVLDIYYTKDPMEVTEPETARRLLAHGVNLAKIESNNGGRGFARNVQEQLRRLGSNRCRVEWFHQSENKVARILTNSTWVQDHIYYPVNWRDRWPEYAKAMLHYQKEGKNAHDDAPDATTGVAEQFTRKGGVSVW</sequence>
<dbReference type="Proteomes" id="UP001298753">
    <property type="component" value="Unassembled WGS sequence"/>
</dbReference>
<organism evidence="1 2">
    <name type="scientific">Agathobaculum butyriciproducens</name>
    <dbReference type="NCBI Taxonomy" id="1628085"/>
    <lineage>
        <taxon>Bacteria</taxon>
        <taxon>Bacillati</taxon>
        <taxon>Bacillota</taxon>
        <taxon>Clostridia</taxon>
        <taxon>Eubacteriales</taxon>
        <taxon>Butyricicoccaceae</taxon>
        <taxon>Agathobaculum</taxon>
    </lineage>
</organism>
<keyword evidence="2" id="KW-1185">Reference proteome</keyword>
<evidence type="ECO:0000313" key="1">
    <source>
        <dbReference type="EMBL" id="MCC2176668.1"/>
    </source>
</evidence>